<reference evidence="3" key="1">
    <citation type="journal article" date="2019" name="Int. J. Syst. Evol. Microbiol.">
        <title>The Global Catalogue of Microorganisms (GCM) 10K type strain sequencing project: providing services to taxonomists for standard genome sequencing and annotation.</title>
        <authorList>
            <consortium name="The Broad Institute Genomics Platform"/>
            <consortium name="The Broad Institute Genome Sequencing Center for Infectious Disease"/>
            <person name="Wu L."/>
            <person name="Ma J."/>
        </authorList>
    </citation>
    <scope>NUCLEOTIDE SEQUENCE [LARGE SCALE GENOMIC DNA]</scope>
    <source>
        <strain evidence="3">JCM 30846</strain>
    </source>
</reference>
<sequence>MDTISKQYERQCERYVPRGDDARSGPRSAGAAAAGRGGHGRGRRRTTRHQSRYDHGNDYGGGASWES</sequence>
<dbReference type="EMBL" id="BAABEP010000010">
    <property type="protein sequence ID" value="GAA3722695.1"/>
    <property type="molecule type" value="Genomic_DNA"/>
</dbReference>
<proteinExistence type="predicted"/>
<feature type="region of interest" description="Disordered" evidence="1">
    <location>
        <begin position="1"/>
        <end position="67"/>
    </location>
</feature>
<feature type="compositionally biased region" description="Gly residues" evidence="1">
    <location>
        <begin position="58"/>
        <end position="67"/>
    </location>
</feature>
<evidence type="ECO:0000313" key="3">
    <source>
        <dbReference type="Proteomes" id="UP001499884"/>
    </source>
</evidence>
<keyword evidence="3" id="KW-1185">Reference proteome</keyword>
<evidence type="ECO:0000313" key="2">
    <source>
        <dbReference type="EMBL" id="GAA3722695.1"/>
    </source>
</evidence>
<protein>
    <submittedName>
        <fullName evidence="2">Uncharacterized protein</fullName>
    </submittedName>
</protein>
<organism evidence="2 3">
    <name type="scientific">Streptomyces tremellae</name>
    <dbReference type="NCBI Taxonomy" id="1124239"/>
    <lineage>
        <taxon>Bacteria</taxon>
        <taxon>Bacillati</taxon>
        <taxon>Actinomycetota</taxon>
        <taxon>Actinomycetes</taxon>
        <taxon>Kitasatosporales</taxon>
        <taxon>Streptomycetaceae</taxon>
        <taxon>Streptomyces</taxon>
    </lineage>
</organism>
<feature type="compositionally biased region" description="Basic and acidic residues" evidence="1">
    <location>
        <begin position="7"/>
        <end position="24"/>
    </location>
</feature>
<gene>
    <name evidence="2" type="ORF">GCM10023082_20680</name>
</gene>
<feature type="compositionally biased region" description="Basic residues" evidence="1">
    <location>
        <begin position="38"/>
        <end position="50"/>
    </location>
</feature>
<comment type="caution">
    <text evidence="2">The sequence shown here is derived from an EMBL/GenBank/DDBJ whole genome shotgun (WGS) entry which is preliminary data.</text>
</comment>
<evidence type="ECO:0000256" key="1">
    <source>
        <dbReference type="SAM" id="MobiDB-lite"/>
    </source>
</evidence>
<feature type="compositionally biased region" description="Low complexity" evidence="1">
    <location>
        <begin position="25"/>
        <end position="34"/>
    </location>
</feature>
<accession>A0ABP7ES31</accession>
<name>A0ABP7ES31_9ACTN</name>
<dbReference type="Proteomes" id="UP001499884">
    <property type="component" value="Unassembled WGS sequence"/>
</dbReference>